<evidence type="ECO:0000313" key="1">
    <source>
        <dbReference type="EMBL" id="KND87501.1"/>
    </source>
</evidence>
<keyword evidence="2" id="KW-1185">Reference proteome</keyword>
<dbReference type="EMBL" id="LFRF01000035">
    <property type="protein sequence ID" value="KND87501.1"/>
    <property type="molecule type" value="Genomic_DNA"/>
</dbReference>
<accession>A0A0L0N0C6</accession>
<gene>
    <name evidence="1" type="ORF">TOPH_07800</name>
</gene>
<reference evidence="1 2" key="1">
    <citation type="journal article" date="2015" name="BMC Genomics">
        <title>The genome of the truffle-parasite Tolypocladium ophioglossoides and the evolution of antifungal peptaibiotics.</title>
        <authorList>
            <person name="Quandt C.A."/>
            <person name="Bushley K.E."/>
            <person name="Spatafora J.W."/>
        </authorList>
    </citation>
    <scope>NUCLEOTIDE SEQUENCE [LARGE SCALE GENOMIC DNA]</scope>
    <source>
        <strain evidence="1 2">CBS 100239</strain>
    </source>
</reference>
<feature type="non-terminal residue" evidence="1">
    <location>
        <position position="1"/>
    </location>
</feature>
<dbReference type="Proteomes" id="UP000036947">
    <property type="component" value="Unassembled WGS sequence"/>
</dbReference>
<evidence type="ECO:0000313" key="2">
    <source>
        <dbReference type="Proteomes" id="UP000036947"/>
    </source>
</evidence>
<name>A0A0L0N0C6_TOLOC</name>
<sequence>SCQRHEDGKRRQAWLPIAGLVLAARWSWRCKRPLRNVPIRNSDRSRCHVSRRHRLRHSGVSSRTYPAQRKLAAAFLKPACYKSAASLFGSAVALFKIHQLNPRLADSAFL</sequence>
<organism evidence="1 2">
    <name type="scientific">Tolypocladium ophioglossoides (strain CBS 100239)</name>
    <name type="common">Snaketongue truffleclub</name>
    <name type="synonym">Elaphocordyceps ophioglossoides</name>
    <dbReference type="NCBI Taxonomy" id="1163406"/>
    <lineage>
        <taxon>Eukaryota</taxon>
        <taxon>Fungi</taxon>
        <taxon>Dikarya</taxon>
        <taxon>Ascomycota</taxon>
        <taxon>Pezizomycotina</taxon>
        <taxon>Sordariomycetes</taxon>
        <taxon>Hypocreomycetidae</taxon>
        <taxon>Hypocreales</taxon>
        <taxon>Ophiocordycipitaceae</taxon>
        <taxon>Tolypocladium</taxon>
    </lineage>
</organism>
<proteinExistence type="predicted"/>
<dbReference type="AlphaFoldDB" id="A0A0L0N0C6"/>
<protein>
    <submittedName>
        <fullName evidence="1">Uncharacterized protein</fullName>
    </submittedName>
</protein>
<comment type="caution">
    <text evidence="1">The sequence shown here is derived from an EMBL/GenBank/DDBJ whole genome shotgun (WGS) entry which is preliminary data.</text>
</comment>